<protein>
    <submittedName>
        <fullName evidence="1">Uncharacterized protein</fullName>
    </submittedName>
</protein>
<comment type="caution">
    <text evidence="1">The sequence shown here is derived from an EMBL/GenBank/DDBJ whole genome shotgun (WGS) entry which is preliminary data.</text>
</comment>
<sequence>MMLGKLAPPCVLPSFQGVRSSTSKLMSFFKTVKLITFLVGTARDCRLSKKSLDQDAHKGLTPLKLRAKAAKFAKATVKAQMASFKLKMVLLREIRKLWLQLKCVCQLKSDMVS</sequence>
<reference evidence="2" key="1">
    <citation type="journal article" date="2022" name="Mol. Ecol. Resour.">
        <title>The genomes of chicory, endive, great burdock and yacon provide insights into Asteraceae palaeo-polyploidization history and plant inulin production.</title>
        <authorList>
            <person name="Fan W."/>
            <person name="Wang S."/>
            <person name="Wang H."/>
            <person name="Wang A."/>
            <person name="Jiang F."/>
            <person name="Liu H."/>
            <person name="Zhao H."/>
            <person name="Xu D."/>
            <person name="Zhang Y."/>
        </authorList>
    </citation>
    <scope>NUCLEOTIDE SEQUENCE [LARGE SCALE GENOMIC DNA]</scope>
    <source>
        <strain evidence="2">cv. Yunnan</strain>
    </source>
</reference>
<reference evidence="1 2" key="2">
    <citation type="journal article" date="2022" name="Mol. Ecol. Resour.">
        <title>The genomes of chicory, endive, great burdock and yacon provide insights into Asteraceae paleo-polyploidization history and plant inulin production.</title>
        <authorList>
            <person name="Fan W."/>
            <person name="Wang S."/>
            <person name="Wang H."/>
            <person name="Wang A."/>
            <person name="Jiang F."/>
            <person name="Liu H."/>
            <person name="Zhao H."/>
            <person name="Xu D."/>
            <person name="Zhang Y."/>
        </authorList>
    </citation>
    <scope>NUCLEOTIDE SEQUENCE [LARGE SCALE GENOMIC DNA]</scope>
    <source>
        <strain evidence="2">cv. Yunnan</strain>
        <tissue evidence="1">Leaves</tissue>
    </source>
</reference>
<accession>A0ACB9DF83</accession>
<dbReference type="Proteomes" id="UP001056120">
    <property type="component" value="Linkage Group LG19"/>
</dbReference>
<organism evidence="1 2">
    <name type="scientific">Smallanthus sonchifolius</name>
    <dbReference type="NCBI Taxonomy" id="185202"/>
    <lineage>
        <taxon>Eukaryota</taxon>
        <taxon>Viridiplantae</taxon>
        <taxon>Streptophyta</taxon>
        <taxon>Embryophyta</taxon>
        <taxon>Tracheophyta</taxon>
        <taxon>Spermatophyta</taxon>
        <taxon>Magnoliopsida</taxon>
        <taxon>eudicotyledons</taxon>
        <taxon>Gunneridae</taxon>
        <taxon>Pentapetalae</taxon>
        <taxon>asterids</taxon>
        <taxon>campanulids</taxon>
        <taxon>Asterales</taxon>
        <taxon>Asteraceae</taxon>
        <taxon>Asteroideae</taxon>
        <taxon>Heliantheae alliance</taxon>
        <taxon>Millerieae</taxon>
        <taxon>Smallanthus</taxon>
    </lineage>
</organism>
<name>A0ACB9DF83_9ASTR</name>
<evidence type="ECO:0000313" key="2">
    <source>
        <dbReference type="Proteomes" id="UP001056120"/>
    </source>
</evidence>
<proteinExistence type="predicted"/>
<gene>
    <name evidence="1" type="ORF">L1987_58056</name>
</gene>
<dbReference type="EMBL" id="CM042036">
    <property type="protein sequence ID" value="KAI3744957.1"/>
    <property type="molecule type" value="Genomic_DNA"/>
</dbReference>
<evidence type="ECO:0000313" key="1">
    <source>
        <dbReference type="EMBL" id="KAI3744957.1"/>
    </source>
</evidence>
<keyword evidence="2" id="KW-1185">Reference proteome</keyword>